<evidence type="ECO:0000256" key="9">
    <source>
        <dbReference type="SAM" id="SignalP"/>
    </source>
</evidence>
<dbReference type="Pfam" id="PF13855">
    <property type="entry name" value="LRR_8"/>
    <property type="match status" value="1"/>
</dbReference>
<proteinExistence type="predicted"/>
<dbReference type="InterPro" id="IPR032675">
    <property type="entry name" value="LRR_dom_sf"/>
</dbReference>
<dbReference type="PANTHER" id="PTHR48007:SF19">
    <property type="entry name" value="POLLEN RECEPTOR-LIKE KINASE 5"/>
    <property type="match status" value="1"/>
</dbReference>
<comment type="subcellular location">
    <subcellularLocation>
        <location evidence="1">Membrane</location>
    </subcellularLocation>
</comment>
<name>A0ABR2SBA5_9ROSI</name>
<dbReference type="InterPro" id="IPR000719">
    <property type="entry name" value="Prot_kinase_dom"/>
</dbReference>
<evidence type="ECO:0000313" key="12">
    <source>
        <dbReference type="Proteomes" id="UP001396334"/>
    </source>
</evidence>
<dbReference type="Gene3D" id="1.10.510.10">
    <property type="entry name" value="Transferase(Phosphotransferase) domain 1"/>
    <property type="match status" value="1"/>
</dbReference>
<dbReference type="Gene3D" id="3.30.200.20">
    <property type="entry name" value="Phosphorylase Kinase, domain 1"/>
    <property type="match status" value="1"/>
</dbReference>
<evidence type="ECO:0000259" key="10">
    <source>
        <dbReference type="PROSITE" id="PS50011"/>
    </source>
</evidence>
<evidence type="ECO:0000256" key="3">
    <source>
        <dbReference type="ARBA" id="ARBA00022692"/>
    </source>
</evidence>
<evidence type="ECO:0000256" key="2">
    <source>
        <dbReference type="ARBA" id="ARBA00022614"/>
    </source>
</evidence>
<feature type="signal peptide" evidence="9">
    <location>
        <begin position="1"/>
        <end position="32"/>
    </location>
</feature>
<evidence type="ECO:0000256" key="5">
    <source>
        <dbReference type="ARBA" id="ARBA00022989"/>
    </source>
</evidence>
<dbReference type="EMBL" id="JBBPBN010000015">
    <property type="protein sequence ID" value="KAK9022468.1"/>
    <property type="molecule type" value="Genomic_DNA"/>
</dbReference>
<feature type="region of interest" description="Disordered" evidence="7">
    <location>
        <begin position="660"/>
        <end position="704"/>
    </location>
</feature>
<reference evidence="11 12" key="1">
    <citation type="journal article" date="2024" name="G3 (Bethesda)">
        <title>Genome assembly of Hibiscus sabdariffa L. provides insights into metabolisms of medicinal natural products.</title>
        <authorList>
            <person name="Kim T."/>
        </authorList>
    </citation>
    <scope>NUCLEOTIDE SEQUENCE [LARGE SCALE GENOMIC DNA]</scope>
    <source>
        <strain evidence="11">TK-2024</strain>
        <tissue evidence="11">Old leaves</tissue>
    </source>
</reference>
<gene>
    <name evidence="11" type="ORF">V6N11_002728</name>
</gene>
<evidence type="ECO:0000256" key="1">
    <source>
        <dbReference type="ARBA" id="ARBA00004370"/>
    </source>
</evidence>
<dbReference type="InterPro" id="IPR001611">
    <property type="entry name" value="Leu-rich_rpt"/>
</dbReference>
<organism evidence="11 12">
    <name type="scientific">Hibiscus sabdariffa</name>
    <name type="common">roselle</name>
    <dbReference type="NCBI Taxonomy" id="183260"/>
    <lineage>
        <taxon>Eukaryota</taxon>
        <taxon>Viridiplantae</taxon>
        <taxon>Streptophyta</taxon>
        <taxon>Embryophyta</taxon>
        <taxon>Tracheophyta</taxon>
        <taxon>Spermatophyta</taxon>
        <taxon>Magnoliopsida</taxon>
        <taxon>eudicotyledons</taxon>
        <taxon>Gunneridae</taxon>
        <taxon>Pentapetalae</taxon>
        <taxon>rosids</taxon>
        <taxon>malvids</taxon>
        <taxon>Malvales</taxon>
        <taxon>Malvaceae</taxon>
        <taxon>Malvoideae</taxon>
        <taxon>Hibiscus</taxon>
    </lineage>
</organism>
<evidence type="ECO:0000256" key="6">
    <source>
        <dbReference type="ARBA" id="ARBA00023136"/>
    </source>
</evidence>
<keyword evidence="5 8" id="KW-1133">Transmembrane helix</keyword>
<dbReference type="Pfam" id="PF08263">
    <property type="entry name" value="LRRNT_2"/>
    <property type="match status" value="1"/>
</dbReference>
<dbReference type="InterPro" id="IPR013210">
    <property type="entry name" value="LRR_N_plant-typ"/>
</dbReference>
<keyword evidence="2" id="KW-0433">Leucine-rich repeat</keyword>
<feature type="transmembrane region" description="Helical" evidence="8">
    <location>
        <begin position="303"/>
        <end position="327"/>
    </location>
</feature>
<dbReference type="SUPFAM" id="SSF56112">
    <property type="entry name" value="Protein kinase-like (PK-like)"/>
    <property type="match status" value="1"/>
</dbReference>
<evidence type="ECO:0000256" key="7">
    <source>
        <dbReference type="SAM" id="MobiDB-lite"/>
    </source>
</evidence>
<feature type="chain" id="PRO_5045245190" description="Protein kinase domain-containing protein" evidence="9">
    <location>
        <begin position="33"/>
        <end position="704"/>
    </location>
</feature>
<keyword evidence="4" id="KW-0677">Repeat</keyword>
<dbReference type="InterPro" id="IPR011009">
    <property type="entry name" value="Kinase-like_dom_sf"/>
</dbReference>
<evidence type="ECO:0000256" key="8">
    <source>
        <dbReference type="SAM" id="Phobius"/>
    </source>
</evidence>
<dbReference type="Proteomes" id="UP001396334">
    <property type="component" value="Unassembled WGS sequence"/>
</dbReference>
<evidence type="ECO:0000256" key="4">
    <source>
        <dbReference type="ARBA" id="ARBA00022737"/>
    </source>
</evidence>
<keyword evidence="6 8" id="KW-0472">Membrane</keyword>
<keyword evidence="9" id="KW-0732">Signal</keyword>
<dbReference type="Pfam" id="PF07714">
    <property type="entry name" value="PK_Tyr_Ser-Thr"/>
    <property type="match status" value="1"/>
</dbReference>
<dbReference type="Gene3D" id="3.80.10.10">
    <property type="entry name" value="Ribonuclease Inhibitor"/>
    <property type="match status" value="1"/>
</dbReference>
<accession>A0ABR2SBA5</accession>
<keyword evidence="12" id="KW-1185">Reference proteome</keyword>
<sequence length="704" mass="77807">MVMGTHIARLVRMPNPSLFLALIIFLSSALMAVPSVGDQKEIDGLLTFRHSFMNPSSTLYDWNASTPPCTAQTANWIGVLCDENGKVTGLKLENMDLKGVLNVESLAALQELRTLNVMNNKVEGELPDMRKLSGLQSLLLSNNHLTGEIPDNTFEGMKSLRTVLLANNIFSGKFPLSLATLPNLSILKLEGNGFSGHVPDFSGNNLKMVNLANNQFEGPIPKCLSKMPANMFSGTTPPHPTASICIYSMPLVLEIYVSSSVGAAGNRNLCGPPLKQCKLSPPPGPPPSPSPSFPLNILSNPTALTIALVVLSVALILVILLLICFCLPRRRESTEEEAYYGEAYNPPPPSVQVEKRAPEPTPAPTVKKSELTFLTADVQRFDLQDLLKASAEILGSGKFGASYKAAIGPRETVVVKNYKQMNNIGKEEFHEHMRRLGKLNHRNLLPLLAFYYRKEEKLLVTNYMVEGSVANHLHAKSSRDNPSLNWKTRWKIIKGVVKGLAYLYNELPNLVVPHGHLKSSNVLLNKNYEPLLCDYALRSMINQDQAHAQMIAYKSPEYARTGRINRKTDVWCLGILILEILTGRFPENYLTTTYKSSMSIASWVNKMVKEKKIGEVFDKEMKAEMSSRGEMINVLKLGLSCCEEDLEARPELKEVLKEIEELKGGDEDDNDNNNNDSSSTIGGVNVYLSGENGKTKRGSSSFDR</sequence>
<comment type="caution">
    <text evidence="11">The sequence shown here is derived from an EMBL/GenBank/DDBJ whole genome shotgun (WGS) entry which is preliminary data.</text>
</comment>
<protein>
    <recommendedName>
        <fullName evidence="10">Protein kinase domain-containing protein</fullName>
    </recommendedName>
</protein>
<dbReference type="InterPro" id="IPR001245">
    <property type="entry name" value="Ser-Thr/Tyr_kinase_cat_dom"/>
</dbReference>
<dbReference type="Pfam" id="PF00560">
    <property type="entry name" value="LRR_1"/>
    <property type="match status" value="1"/>
</dbReference>
<dbReference type="SUPFAM" id="SSF52058">
    <property type="entry name" value="L domain-like"/>
    <property type="match status" value="1"/>
</dbReference>
<feature type="domain" description="Protein kinase" evidence="10">
    <location>
        <begin position="388"/>
        <end position="662"/>
    </location>
</feature>
<evidence type="ECO:0000313" key="11">
    <source>
        <dbReference type="EMBL" id="KAK9022468.1"/>
    </source>
</evidence>
<dbReference type="PROSITE" id="PS50011">
    <property type="entry name" value="PROTEIN_KINASE_DOM"/>
    <property type="match status" value="1"/>
</dbReference>
<keyword evidence="3 8" id="KW-0812">Transmembrane</keyword>
<dbReference type="PANTHER" id="PTHR48007">
    <property type="entry name" value="LEUCINE-RICH REPEAT RECEPTOR-LIKE PROTEIN KINASE PXC1"/>
    <property type="match status" value="1"/>
</dbReference>
<dbReference type="InterPro" id="IPR046959">
    <property type="entry name" value="PRK1-6/SRF4-like"/>
</dbReference>